<dbReference type="InterPro" id="IPR017255">
    <property type="entry name" value="AcTrfase_GNAT_prd"/>
</dbReference>
<reference evidence="3" key="1">
    <citation type="submission" date="2016-10" db="EMBL/GenBank/DDBJ databases">
        <authorList>
            <person name="Varghese N."/>
            <person name="Submissions S."/>
        </authorList>
    </citation>
    <scope>NUCLEOTIDE SEQUENCE [LARGE SCALE GENOMIC DNA]</scope>
    <source>
        <strain evidence="3">CGMCC 1.10369</strain>
    </source>
</reference>
<keyword evidence="2" id="KW-0808">Transferase</keyword>
<dbReference type="Gene3D" id="3.40.630.30">
    <property type="match status" value="1"/>
</dbReference>
<dbReference type="InterPro" id="IPR016181">
    <property type="entry name" value="Acyl_CoA_acyltransferase"/>
</dbReference>
<dbReference type="CDD" id="cd04301">
    <property type="entry name" value="NAT_SF"/>
    <property type="match status" value="1"/>
</dbReference>
<name>A0A1H0JX22_9BACI</name>
<dbReference type="PANTHER" id="PTHR43415:SF3">
    <property type="entry name" value="GNAT-FAMILY ACETYLTRANSFERASE"/>
    <property type="match status" value="1"/>
</dbReference>
<dbReference type="InterPro" id="IPR000182">
    <property type="entry name" value="GNAT_dom"/>
</dbReference>
<dbReference type="Proteomes" id="UP000198778">
    <property type="component" value="Unassembled WGS sequence"/>
</dbReference>
<accession>A0A1H0JX22</accession>
<proteinExistence type="predicted"/>
<sequence>MVVREIETNDVEKLASLIKKVDSSSAYMLWEAGERNIQSDTQLKMIENLKKAENSTMLVAEKENELVGYLLAVGGNARRNKHLAYVVIGILKDFRGKGIGKQLFQKLEQWSVNQQIRRLELTVVTKNEEAISLYRKMGFEVEGTKRNSLRIEDKFVDEFYMSKLLR</sequence>
<dbReference type="PROSITE" id="PS51186">
    <property type="entry name" value="GNAT"/>
    <property type="match status" value="1"/>
</dbReference>
<organism evidence="2 3">
    <name type="scientific">Alkalicoccus daliensis</name>
    <dbReference type="NCBI Taxonomy" id="745820"/>
    <lineage>
        <taxon>Bacteria</taxon>
        <taxon>Bacillati</taxon>
        <taxon>Bacillota</taxon>
        <taxon>Bacilli</taxon>
        <taxon>Bacillales</taxon>
        <taxon>Bacillaceae</taxon>
        <taxon>Alkalicoccus</taxon>
    </lineage>
</organism>
<dbReference type="STRING" id="745820.SAMN04488053_11526"/>
<feature type="domain" description="N-acetyltransferase" evidence="1">
    <location>
        <begin position="1"/>
        <end position="166"/>
    </location>
</feature>
<dbReference type="EMBL" id="FNIL01000015">
    <property type="protein sequence ID" value="SDO48338.1"/>
    <property type="molecule type" value="Genomic_DNA"/>
</dbReference>
<dbReference type="RefSeq" id="WP_090843989.1">
    <property type="nucleotide sequence ID" value="NZ_FNIL01000015.1"/>
</dbReference>
<keyword evidence="3" id="KW-1185">Reference proteome</keyword>
<evidence type="ECO:0000259" key="1">
    <source>
        <dbReference type="PROSITE" id="PS51186"/>
    </source>
</evidence>
<dbReference type="PIRSF" id="PIRSF037663">
    <property type="entry name" value="Acetyltransf_GNAT_prd"/>
    <property type="match status" value="1"/>
</dbReference>
<dbReference type="GO" id="GO:0016747">
    <property type="term" value="F:acyltransferase activity, transferring groups other than amino-acyl groups"/>
    <property type="evidence" value="ECO:0007669"/>
    <property type="project" value="InterPro"/>
</dbReference>
<dbReference type="SUPFAM" id="SSF55729">
    <property type="entry name" value="Acyl-CoA N-acyltransferases (Nat)"/>
    <property type="match status" value="1"/>
</dbReference>
<protein>
    <submittedName>
        <fullName evidence="2">L-amino acid N-acyltransferase YncA</fullName>
    </submittedName>
</protein>
<dbReference type="AlphaFoldDB" id="A0A1H0JX22"/>
<keyword evidence="2" id="KW-0012">Acyltransferase</keyword>
<gene>
    <name evidence="2" type="ORF">SAMN04488053_11526</name>
</gene>
<evidence type="ECO:0000313" key="3">
    <source>
        <dbReference type="Proteomes" id="UP000198778"/>
    </source>
</evidence>
<dbReference type="PANTHER" id="PTHR43415">
    <property type="entry name" value="SPERMIDINE N(1)-ACETYLTRANSFERASE"/>
    <property type="match status" value="1"/>
</dbReference>
<evidence type="ECO:0000313" key="2">
    <source>
        <dbReference type="EMBL" id="SDO48338.1"/>
    </source>
</evidence>
<dbReference type="Pfam" id="PF00583">
    <property type="entry name" value="Acetyltransf_1"/>
    <property type="match status" value="1"/>
</dbReference>
<dbReference type="OrthoDB" id="9773249at2"/>